<dbReference type="Proteomes" id="UP000478008">
    <property type="component" value="Unassembled WGS sequence"/>
</dbReference>
<feature type="compositionally biased region" description="Basic and acidic residues" evidence="1">
    <location>
        <begin position="88"/>
        <end position="105"/>
    </location>
</feature>
<name>A0A7D9H2Y1_DEKBR</name>
<evidence type="ECO:0000313" key="2">
    <source>
        <dbReference type="EMBL" id="VUG20222.1"/>
    </source>
</evidence>
<evidence type="ECO:0000313" key="3">
    <source>
        <dbReference type="Proteomes" id="UP000478008"/>
    </source>
</evidence>
<reference evidence="2 3" key="1">
    <citation type="submission" date="2019-07" db="EMBL/GenBank/DDBJ databases">
        <authorList>
            <person name="Friedrich A."/>
            <person name="Schacherer J."/>
        </authorList>
    </citation>
    <scope>NUCLEOTIDE SEQUENCE [LARGE SCALE GENOMIC DNA]</scope>
</reference>
<protein>
    <submittedName>
        <fullName evidence="2">DEBR0S6_10704g1_1</fullName>
    </submittedName>
</protein>
<sequence>MTERKGHFSSRVLNMKFMRTAEKKEGLKLEEEQKKRLKDLSEWKLEGSEELIDRIKKRQPKVTILSYTAIHSLENRGGVSGKRTFTNEGDKAQEIDSAKGEKMSENEGDDPMEEKSTELQENFHNESIGYKDGPNSAKNLLELWAAKNKKKTQRGVRKPRK</sequence>
<dbReference type="Pfam" id="PF10175">
    <property type="entry name" value="MPP6"/>
    <property type="match status" value="1"/>
</dbReference>
<dbReference type="AlphaFoldDB" id="A0A7D9H2Y1"/>
<accession>A0A7D9H2Y1</accession>
<gene>
    <name evidence="2" type="ORF">DEBR0S6_10704G</name>
</gene>
<evidence type="ECO:0000256" key="1">
    <source>
        <dbReference type="SAM" id="MobiDB-lite"/>
    </source>
</evidence>
<dbReference type="EMBL" id="CABFWN010000006">
    <property type="protein sequence ID" value="VUG20222.1"/>
    <property type="molecule type" value="Genomic_DNA"/>
</dbReference>
<feature type="region of interest" description="Disordered" evidence="1">
    <location>
        <begin position="77"/>
        <end position="118"/>
    </location>
</feature>
<keyword evidence="3" id="KW-1185">Reference proteome</keyword>
<organism evidence="2 3">
    <name type="scientific">Dekkera bruxellensis</name>
    <name type="common">Brettanomyces custersii</name>
    <dbReference type="NCBI Taxonomy" id="5007"/>
    <lineage>
        <taxon>Eukaryota</taxon>
        <taxon>Fungi</taxon>
        <taxon>Dikarya</taxon>
        <taxon>Ascomycota</taxon>
        <taxon>Saccharomycotina</taxon>
        <taxon>Pichiomycetes</taxon>
        <taxon>Pichiales</taxon>
        <taxon>Pichiaceae</taxon>
        <taxon>Brettanomyces</taxon>
    </lineage>
</organism>
<proteinExistence type="predicted"/>